<keyword evidence="7" id="KW-1185">Reference proteome</keyword>
<accession>A0A1E5GB92</accession>
<feature type="domain" description="OmpR/PhoB-type" evidence="5">
    <location>
        <begin position="91"/>
        <end position="194"/>
    </location>
</feature>
<keyword evidence="2 4" id="KW-0238">DNA-binding</keyword>
<reference evidence="7" key="1">
    <citation type="submission" date="2016-09" db="EMBL/GenBank/DDBJ databases">
        <authorList>
            <person name="Gulvik C.A."/>
        </authorList>
    </citation>
    <scope>NUCLEOTIDE SEQUENCE [LARGE SCALE GENOMIC DNA]</scope>
    <source>
        <strain evidence="7">LMG 8895</strain>
    </source>
</reference>
<organism evidence="6 7">
    <name type="scientific">Enterococcus termitis</name>
    <dbReference type="NCBI Taxonomy" id="332950"/>
    <lineage>
        <taxon>Bacteria</taxon>
        <taxon>Bacillati</taxon>
        <taxon>Bacillota</taxon>
        <taxon>Bacilli</taxon>
        <taxon>Lactobacillales</taxon>
        <taxon>Enterococcaceae</taxon>
        <taxon>Enterococcus</taxon>
    </lineage>
</organism>
<dbReference type="GO" id="GO:0000160">
    <property type="term" value="P:phosphorelay signal transduction system"/>
    <property type="evidence" value="ECO:0007669"/>
    <property type="project" value="InterPro"/>
</dbReference>
<dbReference type="GO" id="GO:0006355">
    <property type="term" value="P:regulation of DNA-templated transcription"/>
    <property type="evidence" value="ECO:0007669"/>
    <property type="project" value="InterPro"/>
</dbReference>
<protein>
    <recommendedName>
        <fullName evidence="5">OmpR/PhoB-type domain-containing protein</fullName>
    </recommendedName>
</protein>
<dbReference type="SMART" id="SM00862">
    <property type="entry name" value="Trans_reg_C"/>
    <property type="match status" value="1"/>
</dbReference>
<dbReference type="AlphaFoldDB" id="A0A1E5GB92"/>
<dbReference type="Pfam" id="PF00486">
    <property type="entry name" value="Trans_reg_C"/>
    <property type="match status" value="1"/>
</dbReference>
<evidence type="ECO:0000313" key="6">
    <source>
        <dbReference type="EMBL" id="OEG09984.1"/>
    </source>
</evidence>
<sequence>MCTEGLDGIFIEENHEHSISCICELVLSVRRESDVFIWILSKKSTTVDRQVYLQLGVDNVFNRKYFPTEPLLIIRNTFTRQDRLTPAESEETVTRTRKEMMQLNPRNLSIYIPTEDNKMKEISLTKLEYRIIELLHSSPGKTFSYKEIYENLWDEPYNDQHYRVANVVFHIREKLGNQSTYIKTVRSKGYMLTKI</sequence>
<keyword evidence="1" id="KW-0805">Transcription regulation</keyword>
<evidence type="ECO:0000256" key="2">
    <source>
        <dbReference type="ARBA" id="ARBA00023125"/>
    </source>
</evidence>
<feature type="DNA-binding region" description="OmpR/PhoB-type" evidence="4">
    <location>
        <begin position="91"/>
        <end position="194"/>
    </location>
</feature>
<dbReference type="PROSITE" id="PS51755">
    <property type="entry name" value="OMPR_PHOB"/>
    <property type="match status" value="1"/>
</dbReference>
<dbReference type="SUPFAM" id="SSF46894">
    <property type="entry name" value="C-terminal effector domain of the bipartite response regulators"/>
    <property type="match status" value="1"/>
</dbReference>
<evidence type="ECO:0000256" key="1">
    <source>
        <dbReference type="ARBA" id="ARBA00023015"/>
    </source>
</evidence>
<comment type="caution">
    <text evidence="6">The sequence shown here is derived from an EMBL/GenBank/DDBJ whole genome shotgun (WGS) entry which is preliminary data.</text>
</comment>
<proteinExistence type="predicted"/>
<evidence type="ECO:0000256" key="4">
    <source>
        <dbReference type="PROSITE-ProRule" id="PRU01091"/>
    </source>
</evidence>
<evidence type="ECO:0000313" key="7">
    <source>
        <dbReference type="Proteomes" id="UP000095094"/>
    </source>
</evidence>
<dbReference type="EMBL" id="MIJY01000044">
    <property type="protein sequence ID" value="OEG09984.1"/>
    <property type="molecule type" value="Genomic_DNA"/>
</dbReference>
<dbReference type="InterPro" id="IPR036388">
    <property type="entry name" value="WH-like_DNA-bd_sf"/>
</dbReference>
<evidence type="ECO:0000259" key="5">
    <source>
        <dbReference type="PROSITE" id="PS51755"/>
    </source>
</evidence>
<dbReference type="CDD" id="cd00383">
    <property type="entry name" value="trans_reg_C"/>
    <property type="match status" value="1"/>
</dbReference>
<dbReference type="InterPro" id="IPR016032">
    <property type="entry name" value="Sig_transdc_resp-reg_C-effctor"/>
</dbReference>
<evidence type="ECO:0000256" key="3">
    <source>
        <dbReference type="ARBA" id="ARBA00023163"/>
    </source>
</evidence>
<gene>
    <name evidence="6" type="ORF">BCR25_10075</name>
</gene>
<keyword evidence="3" id="KW-0804">Transcription</keyword>
<dbReference type="InterPro" id="IPR001867">
    <property type="entry name" value="OmpR/PhoB-type_DNA-bd"/>
</dbReference>
<name>A0A1E5GB92_9ENTE</name>
<dbReference type="GO" id="GO:0003677">
    <property type="term" value="F:DNA binding"/>
    <property type="evidence" value="ECO:0007669"/>
    <property type="project" value="UniProtKB-UniRule"/>
</dbReference>
<dbReference type="Proteomes" id="UP000095094">
    <property type="component" value="Unassembled WGS sequence"/>
</dbReference>
<dbReference type="Gene3D" id="1.10.10.10">
    <property type="entry name" value="Winged helix-like DNA-binding domain superfamily/Winged helix DNA-binding domain"/>
    <property type="match status" value="1"/>
</dbReference>